<protein>
    <submittedName>
        <fullName evidence="1">Uncharacterized protein</fullName>
    </submittedName>
</protein>
<sequence length="124" mass="14064">MEKALARLLYRLHDLSAPVLPNLRRIAVEYRDTGFDRVFDNWTLIAFPSQITELEFRYSFSPAMPSWLQRALRAKHDRQACSPTWTTPSVRILTVLGAGASVVLDLGMTCPYVESLITDVPLRA</sequence>
<dbReference type="EMBL" id="JARKIE010000167">
    <property type="protein sequence ID" value="KAJ7672694.1"/>
    <property type="molecule type" value="Genomic_DNA"/>
</dbReference>
<organism evidence="1 2">
    <name type="scientific">Mycena rosella</name>
    <name type="common">Pink bonnet</name>
    <name type="synonym">Agaricus rosellus</name>
    <dbReference type="NCBI Taxonomy" id="1033263"/>
    <lineage>
        <taxon>Eukaryota</taxon>
        <taxon>Fungi</taxon>
        <taxon>Dikarya</taxon>
        <taxon>Basidiomycota</taxon>
        <taxon>Agaricomycotina</taxon>
        <taxon>Agaricomycetes</taxon>
        <taxon>Agaricomycetidae</taxon>
        <taxon>Agaricales</taxon>
        <taxon>Marasmiineae</taxon>
        <taxon>Mycenaceae</taxon>
        <taxon>Mycena</taxon>
    </lineage>
</organism>
<accession>A0AAD7D0S8</accession>
<comment type="caution">
    <text evidence="1">The sequence shown here is derived from an EMBL/GenBank/DDBJ whole genome shotgun (WGS) entry which is preliminary data.</text>
</comment>
<keyword evidence="2" id="KW-1185">Reference proteome</keyword>
<gene>
    <name evidence="1" type="ORF">B0H17DRAFT_1084282</name>
</gene>
<evidence type="ECO:0000313" key="2">
    <source>
        <dbReference type="Proteomes" id="UP001221757"/>
    </source>
</evidence>
<evidence type="ECO:0000313" key="1">
    <source>
        <dbReference type="EMBL" id="KAJ7672694.1"/>
    </source>
</evidence>
<dbReference type="AlphaFoldDB" id="A0AAD7D0S8"/>
<reference evidence="1" key="1">
    <citation type="submission" date="2023-03" db="EMBL/GenBank/DDBJ databases">
        <title>Massive genome expansion in bonnet fungi (Mycena s.s.) driven by repeated elements and novel gene families across ecological guilds.</title>
        <authorList>
            <consortium name="Lawrence Berkeley National Laboratory"/>
            <person name="Harder C.B."/>
            <person name="Miyauchi S."/>
            <person name="Viragh M."/>
            <person name="Kuo A."/>
            <person name="Thoen E."/>
            <person name="Andreopoulos B."/>
            <person name="Lu D."/>
            <person name="Skrede I."/>
            <person name="Drula E."/>
            <person name="Henrissat B."/>
            <person name="Morin E."/>
            <person name="Kohler A."/>
            <person name="Barry K."/>
            <person name="LaButti K."/>
            <person name="Morin E."/>
            <person name="Salamov A."/>
            <person name="Lipzen A."/>
            <person name="Mereny Z."/>
            <person name="Hegedus B."/>
            <person name="Baldrian P."/>
            <person name="Stursova M."/>
            <person name="Weitz H."/>
            <person name="Taylor A."/>
            <person name="Grigoriev I.V."/>
            <person name="Nagy L.G."/>
            <person name="Martin F."/>
            <person name="Kauserud H."/>
        </authorList>
    </citation>
    <scope>NUCLEOTIDE SEQUENCE</scope>
    <source>
        <strain evidence="1">CBHHK067</strain>
    </source>
</reference>
<name>A0AAD7D0S8_MYCRO</name>
<dbReference type="Proteomes" id="UP001221757">
    <property type="component" value="Unassembled WGS sequence"/>
</dbReference>
<proteinExistence type="predicted"/>